<organism evidence="2 3">
    <name type="scientific">Meloidogyne enterolobii</name>
    <name type="common">Root-knot nematode worm</name>
    <name type="synonym">Meloidogyne mayaguensis</name>
    <dbReference type="NCBI Taxonomy" id="390850"/>
    <lineage>
        <taxon>Eukaryota</taxon>
        <taxon>Metazoa</taxon>
        <taxon>Ecdysozoa</taxon>
        <taxon>Nematoda</taxon>
        <taxon>Chromadorea</taxon>
        <taxon>Rhabditida</taxon>
        <taxon>Tylenchina</taxon>
        <taxon>Tylenchomorpha</taxon>
        <taxon>Tylenchoidea</taxon>
        <taxon>Meloidogynidae</taxon>
        <taxon>Meloidogyninae</taxon>
        <taxon>Meloidogyne</taxon>
    </lineage>
</organism>
<evidence type="ECO:0000313" key="3">
    <source>
        <dbReference type="Proteomes" id="UP000580250"/>
    </source>
</evidence>
<proteinExistence type="predicted"/>
<dbReference type="Proteomes" id="UP000580250">
    <property type="component" value="Unassembled WGS sequence"/>
</dbReference>
<name>A0A6V7U9D2_MELEN</name>
<accession>A0A6V7U9D2</accession>
<gene>
    <name evidence="2" type="ORF">MENT_LOCUS10039</name>
</gene>
<dbReference type="AlphaFoldDB" id="A0A6V7U9D2"/>
<evidence type="ECO:0000313" key="2">
    <source>
        <dbReference type="EMBL" id="CAD2150495.1"/>
    </source>
</evidence>
<protein>
    <submittedName>
        <fullName evidence="2">Uncharacterized protein</fullName>
    </submittedName>
</protein>
<reference evidence="2 3" key="1">
    <citation type="submission" date="2020-08" db="EMBL/GenBank/DDBJ databases">
        <authorList>
            <person name="Koutsovoulos G."/>
            <person name="Danchin GJ E."/>
        </authorList>
    </citation>
    <scope>NUCLEOTIDE SEQUENCE [LARGE SCALE GENOMIC DNA]</scope>
</reference>
<feature type="coiled-coil region" evidence="1">
    <location>
        <begin position="15"/>
        <end position="42"/>
    </location>
</feature>
<sequence>MTEKRLSSDSDWTLVEKEKSDLEKLENNFKNFQKKLRRRLLRWKRKVVFLNMK</sequence>
<evidence type="ECO:0000256" key="1">
    <source>
        <dbReference type="SAM" id="Coils"/>
    </source>
</evidence>
<dbReference type="EMBL" id="CAJEWN010000046">
    <property type="protein sequence ID" value="CAD2150495.1"/>
    <property type="molecule type" value="Genomic_DNA"/>
</dbReference>
<keyword evidence="1" id="KW-0175">Coiled coil</keyword>
<comment type="caution">
    <text evidence="2">The sequence shown here is derived from an EMBL/GenBank/DDBJ whole genome shotgun (WGS) entry which is preliminary data.</text>
</comment>